<protein>
    <recommendedName>
        <fullName evidence="7">Ubiquitin carboxyl-terminal hydrolase</fullName>
        <ecNumber evidence="7">3.4.19.12</ecNumber>
    </recommendedName>
</protein>
<sequence length="547" mass="61748">MILARSVQDAVNDKVGRRPRANSTDGELNLPQHGLCDERSVQLSHRWDLNRLYNCNGSHKVAPPRGLVNLGNTCFLNATLQCLVYMPSFCQSIIDLPPSCYESKNGGTQRHGQRITMMLRSFLRVAHGIIQREKKEPPKTKAFAPKNIFKAITSCKINGHRFRAGRQEDAHELLVHLLDAMHEGELFAAGINPNASGWRDKLPIPRLDETTFVHRIFGGYFRSQLKCNKCGYKSNTYDPFLDLALEISKKHIDSLTSAFKEFTRREKLDSDNQWKCSGCKKNVCPTKHLSVFRPPLTLCIHLKRFGFGRDGFHGSNHFFHRSSKGLNMMGNRGSKISKRIEFPAQLSLPLSDGRVCDYTLTGIIVHVGGTATSGHYTSYVKQPGASSKLWYHMDDSFVTEVSEKTVLKQRDAYVLFYTRKEVKLEFPQPPSRERVPRNGVKEPHTESKLKGTKKDPPLDDTPQQSPNEEPERKKPRLIPPPSPGNEPSAMKHLNERNSSSSDTSTSSSDSSSEKNTLSDVKKSLEFAPKQEVVPSPKQQKQASRRKR</sequence>
<dbReference type="InterPro" id="IPR050164">
    <property type="entry name" value="Peptidase_C19"/>
</dbReference>
<dbReference type="InterPro" id="IPR038765">
    <property type="entry name" value="Papain-like_cys_pep_sf"/>
</dbReference>
<dbReference type="EMBL" id="JATAAI010000001">
    <property type="protein sequence ID" value="KAK1748826.1"/>
    <property type="molecule type" value="Genomic_DNA"/>
</dbReference>
<dbReference type="InterPro" id="IPR001394">
    <property type="entry name" value="Peptidase_C19_UCH"/>
</dbReference>
<gene>
    <name evidence="10" type="ORF">QTG54_000765</name>
</gene>
<dbReference type="GO" id="GO:0005829">
    <property type="term" value="C:cytosol"/>
    <property type="evidence" value="ECO:0007669"/>
    <property type="project" value="TreeGrafter"/>
</dbReference>
<dbReference type="InterPro" id="IPR028889">
    <property type="entry name" value="USP"/>
</dbReference>
<evidence type="ECO:0000256" key="8">
    <source>
        <dbReference type="SAM" id="MobiDB-lite"/>
    </source>
</evidence>
<dbReference type="PANTHER" id="PTHR24006:SF758">
    <property type="entry name" value="UBIQUITIN CARBOXYL-TERMINAL HYDROLASE 36"/>
    <property type="match status" value="1"/>
</dbReference>
<evidence type="ECO:0000256" key="5">
    <source>
        <dbReference type="ARBA" id="ARBA00022801"/>
    </source>
</evidence>
<keyword evidence="4 7" id="KW-0833">Ubl conjugation pathway</keyword>
<name>A0AAD9DI91_9STRA</name>
<dbReference type="PANTHER" id="PTHR24006">
    <property type="entry name" value="UBIQUITIN CARBOXYL-TERMINAL HYDROLASE"/>
    <property type="match status" value="1"/>
</dbReference>
<dbReference type="PROSITE" id="PS50235">
    <property type="entry name" value="USP_3"/>
    <property type="match status" value="1"/>
</dbReference>
<dbReference type="Gene3D" id="3.90.70.10">
    <property type="entry name" value="Cysteine proteinases"/>
    <property type="match status" value="1"/>
</dbReference>
<dbReference type="InterPro" id="IPR018200">
    <property type="entry name" value="USP_CS"/>
</dbReference>
<proteinExistence type="inferred from homology"/>
<dbReference type="GO" id="GO:0005634">
    <property type="term" value="C:nucleus"/>
    <property type="evidence" value="ECO:0007669"/>
    <property type="project" value="TreeGrafter"/>
</dbReference>
<evidence type="ECO:0000256" key="4">
    <source>
        <dbReference type="ARBA" id="ARBA00022786"/>
    </source>
</evidence>
<dbReference type="EC" id="3.4.19.12" evidence="7"/>
<evidence type="ECO:0000256" key="2">
    <source>
        <dbReference type="ARBA" id="ARBA00009085"/>
    </source>
</evidence>
<feature type="compositionally biased region" description="Basic and acidic residues" evidence="8">
    <location>
        <begin position="431"/>
        <end position="457"/>
    </location>
</feature>
<evidence type="ECO:0000313" key="10">
    <source>
        <dbReference type="EMBL" id="KAK1748826.1"/>
    </source>
</evidence>
<comment type="catalytic activity">
    <reaction evidence="1 7">
        <text>Thiol-dependent hydrolysis of ester, thioester, amide, peptide and isopeptide bonds formed by the C-terminal Gly of ubiquitin (a 76-residue protein attached to proteins as an intracellular targeting signal).</text>
        <dbReference type="EC" id="3.4.19.12"/>
    </reaction>
</comment>
<dbReference type="GO" id="GO:0006508">
    <property type="term" value="P:proteolysis"/>
    <property type="evidence" value="ECO:0007669"/>
    <property type="project" value="UniProtKB-KW"/>
</dbReference>
<evidence type="ECO:0000256" key="1">
    <source>
        <dbReference type="ARBA" id="ARBA00000707"/>
    </source>
</evidence>
<evidence type="ECO:0000259" key="9">
    <source>
        <dbReference type="PROSITE" id="PS50235"/>
    </source>
</evidence>
<accession>A0AAD9DI91</accession>
<feature type="domain" description="USP" evidence="9">
    <location>
        <begin position="65"/>
        <end position="420"/>
    </location>
</feature>
<dbReference type="GO" id="GO:0016579">
    <property type="term" value="P:protein deubiquitination"/>
    <property type="evidence" value="ECO:0007669"/>
    <property type="project" value="InterPro"/>
</dbReference>
<keyword evidence="3 7" id="KW-0645">Protease</keyword>
<comment type="caution">
    <text evidence="10">The sequence shown here is derived from an EMBL/GenBank/DDBJ whole genome shotgun (WGS) entry which is preliminary data.</text>
</comment>
<feature type="region of interest" description="Disordered" evidence="8">
    <location>
        <begin position="427"/>
        <end position="547"/>
    </location>
</feature>
<dbReference type="PROSITE" id="PS00972">
    <property type="entry name" value="USP_1"/>
    <property type="match status" value="1"/>
</dbReference>
<dbReference type="Pfam" id="PF00443">
    <property type="entry name" value="UCH"/>
    <property type="match status" value="1"/>
</dbReference>
<organism evidence="10 11">
    <name type="scientific">Skeletonema marinoi</name>
    <dbReference type="NCBI Taxonomy" id="267567"/>
    <lineage>
        <taxon>Eukaryota</taxon>
        <taxon>Sar</taxon>
        <taxon>Stramenopiles</taxon>
        <taxon>Ochrophyta</taxon>
        <taxon>Bacillariophyta</taxon>
        <taxon>Coscinodiscophyceae</taxon>
        <taxon>Thalassiosirophycidae</taxon>
        <taxon>Thalassiosirales</taxon>
        <taxon>Skeletonemataceae</taxon>
        <taxon>Skeletonema</taxon>
        <taxon>Skeletonema marinoi-dohrnii complex</taxon>
    </lineage>
</organism>
<keyword evidence="11" id="KW-1185">Reference proteome</keyword>
<dbReference type="GO" id="GO:0004843">
    <property type="term" value="F:cysteine-type deubiquitinase activity"/>
    <property type="evidence" value="ECO:0007669"/>
    <property type="project" value="UniProtKB-UniRule"/>
</dbReference>
<evidence type="ECO:0000256" key="7">
    <source>
        <dbReference type="RuleBase" id="RU366025"/>
    </source>
</evidence>
<dbReference type="AlphaFoldDB" id="A0AAD9DI91"/>
<comment type="similarity">
    <text evidence="2 7">Belongs to the peptidase C19 family.</text>
</comment>
<feature type="compositionally biased region" description="Low complexity" evidence="8">
    <location>
        <begin position="498"/>
        <end position="510"/>
    </location>
</feature>
<evidence type="ECO:0000256" key="3">
    <source>
        <dbReference type="ARBA" id="ARBA00022670"/>
    </source>
</evidence>
<evidence type="ECO:0000313" key="11">
    <source>
        <dbReference type="Proteomes" id="UP001224775"/>
    </source>
</evidence>
<dbReference type="PROSITE" id="PS00973">
    <property type="entry name" value="USP_2"/>
    <property type="match status" value="1"/>
</dbReference>
<dbReference type="SUPFAM" id="SSF54001">
    <property type="entry name" value="Cysteine proteinases"/>
    <property type="match status" value="1"/>
</dbReference>
<keyword evidence="5 7" id="KW-0378">Hydrolase</keyword>
<dbReference type="Proteomes" id="UP001224775">
    <property type="component" value="Unassembled WGS sequence"/>
</dbReference>
<reference evidence="10" key="1">
    <citation type="submission" date="2023-06" db="EMBL/GenBank/DDBJ databases">
        <title>Survivors Of The Sea: Transcriptome response of Skeletonema marinoi to long-term dormancy.</title>
        <authorList>
            <person name="Pinder M.I.M."/>
            <person name="Kourtchenko O."/>
            <person name="Robertson E.K."/>
            <person name="Larsson T."/>
            <person name="Maumus F."/>
            <person name="Osuna-Cruz C.M."/>
            <person name="Vancaester E."/>
            <person name="Stenow R."/>
            <person name="Vandepoele K."/>
            <person name="Ploug H."/>
            <person name="Bruchert V."/>
            <person name="Godhe A."/>
            <person name="Topel M."/>
        </authorList>
    </citation>
    <scope>NUCLEOTIDE SEQUENCE</scope>
    <source>
        <strain evidence="10">R05AC</strain>
    </source>
</reference>
<evidence type="ECO:0000256" key="6">
    <source>
        <dbReference type="ARBA" id="ARBA00022807"/>
    </source>
</evidence>
<keyword evidence="6 7" id="KW-0788">Thiol protease</keyword>